<keyword evidence="2" id="KW-1185">Reference proteome</keyword>
<dbReference type="EMBL" id="CABFWN010000005">
    <property type="protein sequence ID" value="VUG19349.1"/>
    <property type="molecule type" value="Genomic_DNA"/>
</dbReference>
<organism evidence="1 2">
    <name type="scientific">Dekkera bruxellensis</name>
    <name type="common">Brettanomyces custersii</name>
    <dbReference type="NCBI Taxonomy" id="5007"/>
    <lineage>
        <taxon>Eukaryota</taxon>
        <taxon>Fungi</taxon>
        <taxon>Dikarya</taxon>
        <taxon>Ascomycota</taxon>
        <taxon>Saccharomycotina</taxon>
        <taxon>Pichiomycetes</taxon>
        <taxon>Pichiales</taxon>
        <taxon>Pichiaceae</taxon>
        <taxon>Brettanomyces</taxon>
    </lineage>
</organism>
<proteinExistence type="predicted"/>
<accession>A0A7D9H494</accession>
<evidence type="ECO:0000313" key="2">
    <source>
        <dbReference type="Proteomes" id="UP000478008"/>
    </source>
</evidence>
<evidence type="ECO:0000313" key="1">
    <source>
        <dbReference type="EMBL" id="VUG19349.1"/>
    </source>
</evidence>
<dbReference type="Proteomes" id="UP000478008">
    <property type="component" value="Unassembled WGS sequence"/>
</dbReference>
<dbReference type="AlphaFoldDB" id="A0A7D9H494"/>
<name>A0A7D9H494_DEKBR</name>
<dbReference type="SUPFAM" id="SSF52047">
    <property type="entry name" value="RNI-like"/>
    <property type="match status" value="1"/>
</dbReference>
<protein>
    <submittedName>
        <fullName evidence="1">DEBR0S5_00584g1_1</fullName>
    </submittedName>
</protein>
<reference evidence="1 2" key="1">
    <citation type="submission" date="2019-07" db="EMBL/GenBank/DDBJ databases">
        <authorList>
            <person name="Friedrich A."/>
            <person name="Schacherer J."/>
        </authorList>
    </citation>
    <scope>NUCLEOTIDE SEQUENCE [LARGE SCALE GENOMIC DNA]</scope>
</reference>
<gene>
    <name evidence="1" type="ORF">DEBR0S5_00584G</name>
</gene>
<sequence>MPPRKSKRRRRTNKRRNAYGHLNLAKRKSVPRISPRNNASPFDLTRIGAQDIAFTDNVLNQSYRYEAICPYYKHELPKRCHSLKDWSARKLVEALFSNQNDELKSCESNRWLSYLIDTCPVSDSWTIWKRVWHYILLSERDTPAVFSIFYSKFGSNSSFYCHHIPSLRAHISARSTNEDRTSYITMNCLSRRHRFETLYANVHMPSLVNDLNRYRLLAPDYLVLLNLSGIDLSKSYHYLTSLSSLCFLNVSGCNIDSASLMSIFMAMKASKLQKLSCIVLNDNPGLDYFNEKTEIPSQIQYLEMSANGDGGSHVSSFISIANAGFAGLADSLKLQYLLKRHLVQIPGLHEQLLLDYRLIDQMYNPTADIADKCIIPWLKRSQVHRVRGVKSYIRKYTKRAKRSTGARSSSSSLNDSESLKRRKVTRVNFKKFFDM</sequence>